<dbReference type="EMBL" id="JZUY01000003">
    <property type="protein sequence ID" value="KLC12420.1"/>
    <property type="molecule type" value="Genomic_DNA"/>
</dbReference>
<dbReference type="Proteomes" id="UP000471082">
    <property type="component" value="Unassembled WGS sequence"/>
</dbReference>
<name>A0A6L9VEY8_XANPE</name>
<keyword evidence="3" id="KW-1185">Reference proteome</keyword>
<evidence type="ECO:0000313" key="2">
    <source>
        <dbReference type="EMBL" id="NEL78152.1"/>
    </source>
</evidence>
<gene>
    <name evidence="2" type="ORF">G3W61_18185</name>
    <name evidence="1" type="ORF">XP315_00120</name>
</gene>
<dbReference type="NCBIfam" id="NF041264">
    <property type="entry name" value="MobA"/>
    <property type="match status" value="1"/>
</dbReference>
<evidence type="ECO:0000313" key="4">
    <source>
        <dbReference type="Proteomes" id="UP000471082"/>
    </source>
</evidence>
<dbReference type="AlphaFoldDB" id="A0A6L9VEY8"/>
<dbReference type="GeneID" id="61780244"/>
<protein>
    <recommendedName>
        <fullName evidence="5">Mobilization protein</fullName>
    </recommendedName>
</protein>
<reference evidence="2 4" key="2">
    <citation type="submission" date="2019-11" db="EMBL/GenBank/DDBJ databases">
        <title>Genome-resolved metagenomics to study the prevalence of co-infection and intraspecific heterogeneity among plant pathogen metapopulations.</title>
        <authorList>
            <person name="Newberry E."/>
            <person name="Bhandari R."/>
            <person name="Kemble J."/>
            <person name="Sikora E."/>
            <person name="Potnis N."/>
        </authorList>
    </citation>
    <scope>NUCLEOTIDE SEQUENCE [LARGE SCALE GENOMIC DNA]</scope>
    <source>
        <strain evidence="2">Xp_Tom_Tuscaloosa_18b</strain>
    </source>
</reference>
<dbReference type="RefSeq" id="WP_017154702.1">
    <property type="nucleotide sequence ID" value="NZ_CP116308.1"/>
</dbReference>
<dbReference type="InterPro" id="IPR053842">
    <property type="entry name" value="NikA-like"/>
</dbReference>
<evidence type="ECO:0000313" key="1">
    <source>
        <dbReference type="EMBL" id="KLC12420.1"/>
    </source>
</evidence>
<evidence type="ECO:0000313" key="3">
    <source>
        <dbReference type="Proteomes" id="UP000035369"/>
    </source>
</evidence>
<dbReference type="Pfam" id="PF21983">
    <property type="entry name" value="NikA-like"/>
    <property type="match status" value="1"/>
</dbReference>
<dbReference type="InterPro" id="IPR047751">
    <property type="entry name" value="MobA-like"/>
</dbReference>
<reference evidence="1 3" key="1">
    <citation type="submission" date="2015-02" db="EMBL/GenBank/DDBJ databases">
        <title>Whole genome sequencing of multiple isolates of three species of pepper and tomato-infecting xanthomonads reveals genetic diversity in field strains and pinpoints effectors responsible for host specificity.</title>
        <authorList>
            <person name="Schwartz A."/>
            <person name="Dahlbeck D."/>
            <person name="Staskawicz B."/>
            <person name="Bart R."/>
            <person name="Potnis N."/>
            <person name="Minsavage G."/>
            <person name="Timilsina S."/>
            <person name="Goss E."/>
            <person name="Jones J."/>
            <person name="Vallad G."/>
            <person name="Barak J."/>
            <person name="Miller S."/>
            <person name="Ritchie D."/>
            <person name="Martins J.Jr."/>
            <person name="Patane J.S."/>
            <person name="Setubal J.C."/>
        </authorList>
    </citation>
    <scope>NUCLEOTIDE SEQUENCE [LARGE SCALE GENOMIC DNA]</scope>
    <source>
        <strain evidence="1 3">Xp3-15</strain>
    </source>
</reference>
<proteinExistence type="predicted"/>
<dbReference type="Proteomes" id="UP000035369">
    <property type="component" value="Unassembled WGS sequence"/>
</dbReference>
<comment type="caution">
    <text evidence="2">The sequence shown here is derived from an EMBL/GenBank/DDBJ whole genome shotgun (WGS) entry which is preliminary data.</text>
</comment>
<evidence type="ECO:0008006" key="5">
    <source>
        <dbReference type="Google" id="ProtNLM"/>
    </source>
</evidence>
<sequence length="131" mass="14230">MARKKSETRKRTVVAYARMTPEEYADVQEKAAASGNTVSAFIRAASLGRKLRDRQDRLAVAEVVGVAAEMRRLGGLQKHLFYEGGKARSAEYSAVLAALKAAGDELTLALKRLGPDEAEMGRDDEAGPDDY</sequence>
<organism evidence="2 4">
    <name type="scientific">Xanthomonas perforans</name>
    <dbReference type="NCBI Taxonomy" id="442694"/>
    <lineage>
        <taxon>Bacteria</taxon>
        <taxon>Pseudomonadati</taxon>
        <taxon>Pseudomonadota</taxon>
        <taxon>Gammaproteobacteria</taxon>
        <taxon>Lysobacterales</taxon>
        <taxon>Lysobacteraceae</taxon>
        <taxon>Xanthomonas</taxon>
    </lineage>
</organism>
<dbReference type="EMBL" id="JAAGYU010000106">
    <property type="protein sequence ID" value="NEL78152.1"/>
    <property type="molecule type" value="Genomic_DNA"/>
</dbReference>
<accession>A0A6L9VEY8</accession>